<sequence>MNADTTLLQPTELLDFCRGPISSLIEKRGWLALSEHGRIGAAYDFVRNEIHFGYNRADNIPASVVLMDGYGQCNTKATLLMALLRALGFPCRLHGFTIHKALQRGVVPEAVYPIAPVEILHSWVEVRVIGTWVNLEGFILDTDYLTRLQAHFPGRKEFCGYGIGTDCLGAPPVDWRGGDTYIQRTGITRDLGTFDAPDEFYRQHRQEFGRLRGWLYRHGIRHWMNARVAALRSGRLVPSPEITAHNQEEPHYAA</sequence>
<dbReference type="AlphaFoldDB" id="A0A1G7H5F9"/>
<keyword evidence="3" id="KW-1185">Reference proteome</keyword>
<dbReference type="InterPro" id="IPR002931">
    <property type="entry name" value="Transglutaminase-like"/>
</dbReference>
<dbReference type="InterPro" id="IPR038765">
    <property type="entry name" value="Papain-like_cys_pep_sf"/>
</dbReference>
<dbReference type="EMBL" id="FNBP01000001">
    <property type="protein sequence ID" value="SDE95668.1"/>
    <property type="molecule type" value="Genomic_DNA"/>
</dbReference>
<dbReference type="SUPFAM" id="SSF54001">
    <property type="entry name" value="Cysteine proteinases"/>
    <property type="match status" value="1"/>
</dbReference>
<protein>
    <submittedName>
        <fullName evidence="2">Transglutaminase-like superfamily protein</fullName>
    </submittedName>
</protein>
<dbReference type="Gene3D" id="3.10.620.30">
    <property type="match status" value="1"/>
</dbReference>
<organism evidence="2 3">
    <name type="scientific">Sulfitobacter delicatus</name>
    <dbReference type="NCBI Taxonomy" id="218672"/>
    <lineage>
        <taxon>Bacteria</taxon>
        <taxon>Pseudomonadati</taxon>
        <taxon>Pseudomonadota</taxon>
        <taxon>Alphaproteobacteria</taxon>
        <taxon>Rhodobacterales</taxon>
        <taxon>Roseobacteraceae</taxon>
        <taxon>Sulfitobacter</taxon>
    </lineage>
</organism>
<dbReference type="RefSeq" id="WP_244153561.1">
    <property type="nucleotide sequence ID" value="NZ_FNBP01000001.1"/>
</dbReference>
<accession>A0A1G7H5F9</accession>
<dbReference type="STRING" id="218672.SAMN04489759_1012"/>
<gene>
    <name evidence="2" type="ORF">SAMN04489759_1012</name>
</gene>
<proteinExistence type="predicted"/>
<feature type="domain" description="Transglutaminase-like" evidence="1">
    <location>
        <begin position="38"/>
        <end position="136"/>
    </location>
</feature>
<evidence type="ECO:0000313" key="3">
    <source>
        <dbReference type="Proteomes" id="UP000199399"/>
    </source>
</evidence>
<reference evidence="3" key="1">
    <citation type="submission" date="2016-10" db="EMBL/GenBank/DDBJ databases">
        <authorList>
            <person name="Varghese N."/>
            <person name="Submissions S."/>
        </authorList>
    </citation>
    <scope>NUCLEOTIDE SEQUENCE [LARGE SCALE GENOMIC DNA]</scope>
    <source>
        <strain evidence="3">DSM 16477</strain>
    </source>
</reference>
<name>A0A1G7H5F9_9RHOB</name>
<evidence type="ECO:0000259" key="1">
    <source>
        <dbReference type="Pfam" id="PF01841"/>
    </source>
</evidence>
<evidence type="ECO:0000313" key="2">
    <source>
        <dbReference type="EMBL" id="SDE95668.1"/>
    </source>
</evidence>
<dbReference type="Pfam" id="PF01841">
    <property type="entry name" value="Transglut_core"/>
    <property type="match status" value="1"/>
</dbReference>
<dbReference type="Proteomes" id="UP000199399">
    <property type="component" value="Unassembled WGS sequence"/>
</dbReference>